<keyword evidence="5" id="KW-0677">Repeat</keyword>
<evidence type="ECO:0000256" key="6">
    <source>
        <dbReference type="ARBA" id="ARBA00022989"/>
    </source>
</evidence>
<dbReference type="Gene3D" id="1.50.40.10">
    <property type="entry name" value="Mitochondrial carrier domain"/>
    <property type="match status" value="1"/>
</dbReference>
<comment type="caution">
    <text evidence="10">The sequence shown here is derived from an EMBL/GenBank/DDBJ whole genome shotgun (WGS) entry which is preliminary data.</text>
</comment>
<reference evidence="10" key="2">
    <citation type="journal article" date="2024" name="Plant">
        <title>Genomic evolution and insights into agronomic trait innovations of Sesamum species.</title>
        <authorList>
            <person name="Miao H."/>
            <person name="Wang L."/>
            <person name="Qu L."/>
            <person name="Liu H."/>
            <person name="Sun Y."/>
            <person name="Le M."/>
            <person name="Wang Q."/>
            <person name="Wei S."/>
            <person name="Zheng Y."/>
            <person name="Lin W."/>
            <person name="Duan Y."/>
            <person name="Cao H."/>
            <person name="Xiong S."/>
            <person name="Wang X."/>
            <person name="Wei L."/>
            <person name="Li C."/>
            <person name="Ma Q."/>
            <person name="Ju M."/>
            <person name="Zhao R."/>
            <person name="Li G."/>
            <person name="Mu C."/>
            <person name="Tian Q."/>
            <person name="Mei H."/>
            <person name="Zhang T."/>
            <person name="Gao T."/>
            <person name="Zhang H."/>
        </authorList>
    </citation>
    <scope>NUCLEOTIDE SEQUENCE</scope>
    <source>
        <strain evidence="10">G02</strain>
    </source>
</reference>
<evidence type="ECO:0000256" key="3">
    <source>
        <dbReference type="ARBA" id="ARBA00022448"/>
    </source>
</evidence>
<dbReference type="InterPro" id="IPR050391">
    <property type="entry name" value="Mito_Metabolite_Transporter"/>
</dbReference>
<keyword evidence="7 8" id="KW-0472">Membrane</keyword>
<dbReference type="PROSITE" id="PS50920">
    <property type="entry name" value="SOLCAR"/>
    <property type="match status" value="2"/>
</dbReference>
<keyword evidence="6" id="KW-1133">Transmembrane helix</keyword>
<organism evidence="10">
    <name type="scientific">Sesamum radiatum</name>
    <name type="common">Black benniseed</name>
    <dbReference type="NCBI Taxonomy" id="300843"/>
    <lineage>
        <taxon>Eukaryota</taxon>
        <taxon>Viridiplantae</taxon>
        <taxon>Streptophyta</taxon>
        <taxon>Embryophyta</taxon>
        <taxon>Tracheophyta</taxon>
        <taxon>Spermatophyta</taxon>
        <taxon>Magnoliopsida</taxon>
        <taxon>eudicotyledons</taxon>
        <taxon>Gunneridae</taxon>
        <taxon>Pentapetalae</taxon>
        <taxon>asterids</taxon>
        <taxon>lamiids</taxon>
        <taxon>Lamiales</taxon>
        <taxon>Pedaliaceae</taxon>
        <taxon>Sesamum</taxon>
    </lineage>
</organism>
<evidence type="ECO:0000256" key="1">
    <source>
        <dbReference type="ARBA" id="ARBA00004141"/>
    </source>
</evidence>
<dbReference type="AlphaFoldDB" id="A0AAW2RG33"/>
<dbReference type="EMBL" id="JACGWJ010000013">
    <property type="protein sequence ID" value="KAL0378989.1"/>
    <property type="molecule type" value="Genomic_DNA"/>
</dbReference>
<evidence type="ECO:0000256" key="4">
    <source>
        <dbReference type="ARBA" id="ARBA00022692"/>
    </source>
</evidence>
<evidence type="ECO:0000256" key="5">
    <source>
        <dbReference type="ARBA" id="ARBA00022737"/>
    </source>
</evidence>
<comment type="subcellular location">
    <subcellularLocation>
        <location evidence="1">Membrane</location>
        <topology evidence="1">Multi-pass membrane protein</topology>
    </subcellularLocation>
</comment>
<dbReference type="Pfam" id="PF00153">
    <property type="entry name" value="Mito_carr"/>
    <property type="match status" value="2"/>
</dbReference>
<evidence type="ECO:0000256" key="9">
    <source>
        <dbReference type="RuleBase" id="RU000488"/>
    </source>
</evidence>
<evidence type="ECO:0000313" key="10">
    <source>
        <dbReference type="EMBL" id="KAL0378989.1"/>
    </source>
</evidence>
<gene>
    <name evidence="10" type="ORF">Sradi_3204400</name>
</gene>
<feature type="repeat" description="Solcar" evidence="8">
    <location>
        <begin position="4"/>
        <end position="105"/>
    </location>
</feature>
<dbReference type="GO" id="GO:0016020">
    <property type="term" value="C:membrane"/>
    <property type="evidence" value="ECO:0007669"/>
    <property type="project" value="UniProtKB-SubCell"/>
</dbReference>
<reference evidence="10" key="1">
    <citation type="submission" date="2020-06" db="EMBL/GenBank/DDBJ databases">
        <authorList>
            <person name="Li T."/>
            <person name="Hu X."/>
            <person name="Zhang T."/>
            <person name="Song X."/>
            <person name="Zhang H."/>
            <person name="Dai N."/>
            <person name="Sheng W."/>
            <person name="Hou X."/>
            <person name="Wei L."/>
        </authorList>
    </citation>
    <scope>NUCLEOTIDE SEQUENCE</scope>
    <source>
        <strain evidence="10">G02</strain>
        <tissue evidence="10">Leaf</tissue>
    </source>
</reference>
<dbReference type="SUPFAM" id="SSF103506">
    <property type="entry name" value="Mitochondrial carrier"/>
    <property type="match status" value="1"/>
</dbReference>
<dbReference type="PANTHER" id="PTHR45618">
    <property type="entry name" value="MITOCHONDRIAL DICARBOXYLATE CARRIER-RELATED"/>
    <property type="match status" value="1"/>
</dbReference>
<protein>
    <submittedName>
        <fullName evidence="10">Mitochondrial uncoupling protein 5</fullName>
    </submittedName>
</protein>
<dbReference type="InterPro" id="IPR018108">
    <property type="entry name" value="MCP_transmembrane"/>
</dbReference>
<keyword evidence="4 8" id="KW-0812">Transmembrane</keyword>
<evidence type="ECO:0000256" key="8">
    <source>
        <dbReference type="PROSITE-ProRule" id="PRU00282"/>
    </source>
</evidence>
<dbReference type="InterPro" id="IPR023395">
    <property type="entry name" value="MCP_dom_sf"/>
</dbReference>
<proteinExistence type="inferred from homology"/>
<sequence>MGLKGFVEGGVASIVAGCSTHPLDLIKVRMQLQGEPAVQSLRPALAFHTAHIHLPPPRVGPVSVGLRIIQQDGAAALFSGVSATVLRQTLYSTTRMGLYDILKKKWTDPNTNNMPLVRKITAGLIAGGVGAAVGNPADVAMVRMQADGRLPPAQRRNYKSVVDAITQMSKNEGSAACGVGRPSQ</sequence>
<evidence type="ECO:0000256" key="2">
    <source>
        <dbReference type="ARBA" id="ARBA00006375"/>
    </source>
</evidence>
<feature type="repeat" description="Solcar" evidence="8">
    <location>
        <begin position="114"/>
        <end position="184"/>
    </location>
</feature>
<evidence type="ECO:0000256" key="7">
    <source>
        <dbReference type="ARBA" id="ARBA00023136"/>
    </source>
</evidence>
<accession>A0AAW2RG33</accession>
<comment type="similarity">
    <text evidence="2 9">Belongs to the mitochondrial carrier (TC 2.A.29) family.</text>
</comment>
<keyword evidence="3 9" id="KW-0813">Transport</keyword>
<name>A0AAW2RG33_SESRA</name>